<feature type="region of interest" description="Disordered" evidence="1">
    <location>
        <begin position="1"/>
        <end position="29"/>
    </location>
</feature>
<comment type="caution">
    <text evidence="2">The sequence shown here is derived from an EMBL/GenBank/DDBJ whole genome shotgun (WGS) entry which is preliminary data.</text>
</comment>
<evidence type="ECO:0000256" key="1">
    <source>
        <dbReference type="SAM" id="MobiDB-lite"/>
    </source>
</evidence>
<dbReference type="Proteomes" id="UP000324800">
    <property type="component" value="Unassembled WGS sequence"/>
</dbReference>
<evidence type="ECO:0000313" key="2">
    <source>
        <dbReference type="EMBL" id="KAA6367274.1"/>
    </source>
</evidence>
<sequence>MEGENTELHGRHNFNPPIKATTQADDSGDHLLPFKSGLASLSYQMRDNTQEMLSVSRLEFPNVINGGNNDSDKKKKYEAQTERQYSNDKMELNCSNQKYCHINWRIQLSSIPVPTNISLDECDQQPQDQSHSQMGLQCIYQNLEADSEQPLDNSDINQIEQTTLNERQNSKFNINDRSERKWLRNDSGIQLRVNIGCRSMAGLMAPPIKKQRELAAELISLRFWKEKISR</sequence>
<dbReference type="EMBL" id="SNRW01018506">
    <property type="protein sequence ID" value="KAA6367274.1"/>
    <property type="molecule type" value="Genomic_DNA"/>
</dbReference>
<gene>
    <name evidence="2" type="ORF">EZS28_037200</name>
</gene>
<protein>
    <submittedName>
        <fullName evidence="2">Uncharacterized protein</fullName>
    </submittedName>
</protein>
<dbReference type="AlphaFoldDB" id="A0A5J4UAN2"/>
<reference evidence="2 3" key="1">
    <citation type="submission" date="2019-03" db="EMBL/GenBank/DDBJ databases">
        <title>Single cell metagenomics reveals metabolic interactions within the superorganism composed of flagellate Streblomastix strix and complex community of Bacteroidetes bacteria on its surface.</title>
        <authorList>
            <person name="Treitli S.C."/>
            <person name="Kolisko M."/>
            <person name="Husnik F."/>
            <person name="Keeling P."/>
            <person name="Hampl V."/>
        </authorList>
    </citation>
    <scope>NUCLEOTIDE SEQUENCE [LARGE SCALE GENOMIC DNA]</scope>
    <source>
        <strain evidence="2">ST1C</strain>
    </source>
</reference>
<evidence type="ECO:0000313" key="3">
    <source>
        <dbReference type="Proteomes" id="UP000324800"/>
    </source>
</evidence>
<name>A0A5J4UAN2_9EUKA</name>
<feature type="compositionally biased region" description="Basic and acidic residues" evidence="1">
    <location>
        <begin position="1"/>
        <end position="10"/>
    </location>
</feature>
<proteinExistence type="predicted"/>
<organism evidence="2 3">
    <name type="scientific">Streblomastix strix</name>
    <dbReference type="NCBI Taxonomy" id="222440"/>
    <lineage>
        <taxon>Eukaryota</taxon>
        <taxon>Metamonada</taxon>
        <taxon>Preaxostyla</taxon>
        <taxon>Oxymonadida</taxon>
        <taxon>Streblomastigidae</taxon>
        <taxon>Streblomastix</taxon>
    </lineage>
</organism>
<accession>A0A5J4UAN2</accession>